<accession>A0A7J0D911</accession>
<feature type="domain" description="Palmitoyltransferase DHHC" evidence="9">
    <location>
        <begin position="88"/>
        <end position="139"/>
    </location>
</feature>
<keyword evidence="4 8" id="KW-0812">Transmembrane</keyword>
<feature type="transmembrane region" description="Helical" evidence="8">
    <location>
        <begin position="7"/>
        <end position="30"/>
    </location>
</feature>
<comment type="similarity">
    <text evidence="2 8">Belongs to the DHHC palmitoyltransferase family.</text>
</comment>
<dbReference type="PROSITE" id="PS50216">
    <property type="entry name" value="DHHC"/>
    <property type="match status" value="1"/>
</dbReference>
<evidence type="ECO:0000256" key="3">
    <source>
        <dbReference type="ARBA" id="ARBA00022679"/>
    </source>
</evidence>
<keyword evidence="11" id="KW-1185">Reference proteome</keyword>
<evidence type="ECO:0000256" key="4">
    <source>
        <dbReference type="ARBA" id="ARBA00022692"/>
    </source>
</evidence>
<evidence type="ECO:0000256" key="7">
    <source>
        <dbReference type="ARBA" id="ARBA00023315"/>
    </source>
</evidence>
<evidence type="ECO:0000256" key="1">
    <source>
        <dbReference type="ARBA" id="ARBA00004127"/>
    </source>
</evidence>
<feature type="transmembrane region" description="Helical" evidence="8">
    <location>
        <begin position="42"/>
        <end position="64"/>
    </location>
</feature>
<dbReference type="InterPro" id="IPR001594">
    <property type="entry name" value="Palmitoyltrfase_DHHC"/>
</dbReference>
<comment type="caution">
    <text evidence="10">The sequence shown here is derived from an EMBL/GenBank/DDBJ whole genome shotgun (WGS) entry which is preliminary data.</text>
</comment>
<comment type="subcellular location">
    <subcellularLocation>
        <location evidence="1">Endomembrane system</location>
        <topology evidence="1">Multi-pass membrane protein</topology>
    </subcellularLocation>
</comment>
<evidence type="ECO:0000256" key="8">
    <source>
        <dbReference type="RuleBase" id="RU079119"/>
    </source>
</evidence>
<dbReference type="PANTHER" id="PTHR12246">
    <property type="entry name" value="PALMITOYLTRANSFERASE ZDHHC16"/>
    <property type="match status" value="1"/>
</dbReference>
<dbReference type="EC" id="2.3.1.225" evidence="8"/>
<sequence length="152" mass="17271">MKGRRFLSIPVFSVFLVLGFVYYVTVFIFLEDWLGLQTSAGSLNAMIFTFLAFLSLFSFFSCVLTDPGGVPSSYVPDVEDSGVADQELKKTDHHCMWINNCVGNRNYKAFIVLVFYATMSSFYSSVVIICCAIEKDWNFVEVFLSRSFYVSQ</sequence>
<protein>
    <recommendedName>
        <fullName evidence="8">S-acyltransferase</fullName>
        <ecNumber evidence="8">2.3.1.225</ecNumber>
    </recommendedName>
    <alternativeName>
        <fullName evidence="8">Palmitoyltransferase</fullName>
    </alternativeName>
</protein>
<proteinExistence type="inferred from homology"/>
<evidence type="ECO:0000256" key="5">
    <source>
        <dbReference type="ARBA" id="ARBA00022989"/>
    </source>
</evidence>
<organism evidence="10 11">
    <name type="scientific">Actinidia rufa</name>
    <dbReference type="NCBI Taxonomy" id="165716"/>
    <lineage>
        <taxon>Eukaryota</taxon>
        <taxon>Viridiplantae</taxon>
        <taxon>Streptophyta</taxon>
        <taxon>Embryophyta</taxon>
        <taxon>Tracheophyta</taxon>
        <taxon>Spermatophyta</taxon>
        <taxon>Magnoliopsida</taxon>
        <taxon>eudicotyledons</taxon>
        <taxon>Gunneridae</taxon>
        <taxon>Pentapetalae</taxon>
        <taxon>asterids</taxon>
        <taxon>Ericales</taxon>
        <taxon>Actinidiaceae</taxon>
        <taxon>Actinidia</taxon>
    </lineage>
</organism>
<dbReference type="GO" id="GO:0012505">
    <property type="term" value="C:endomembrane system"/>
    <property type="evidence" value="ECO:0007669"/>
    <property type="project" value="UniProtKB-SubCell"/>
</dbReference>
<dbReference type="EMBL" id="BJWL01000106">
    <property type="protein sequence ID" value="GFS30073.1"/>
    <property type="molecule type" value="Genomic_DNA"/>
</dbReference>
<evidence type="ECO:0000256" key="6">
    <source>
        <dbReference type="ARBA" id="ARBA00023136"/>
    </source>
</evidence>
<evidence type="ECO:0000313" key="11">
    <source>
        <dbReference type="Proteomes" id="UP000585474"/>
    </source>
</evidence>
<dbReference type="AlphaFoldDB" id="A0A7J0D911"/>
<evidence type="ECO:0000256" key="2">
    <source>
        <dbReference type="ARBA" id="ARBA00008574"/>
    </source>
</evidence>
<dbReference type="InterPro" id="IPR039859">
    <property type="entry name" value="PFA4/ZDH16/20/ERF2-like"/>
</dbReference>
<keyword evidence="3 8" id="KW-0808">Transferase</keyword>
<keyword evidence="6 8" id="KW-0472">Membrane</keyword>
<keyword evidence="5 8" id="KW-1133">Transmembrane helix</keyword>
<dbReference type="Pfam" id="PF01529">
    <property type="entry name" value="DHHC"/>
    <property type="match status" value="1"/>
</dbReference>
<dbReference type="GO" id="GO:0019706">
    <property type="term" value="F:protein-cysteine S-palmitoyltransferase activity"/>
    <property type="evidence" value="ECO:0007669"/>
    <property type="project" value="UniProtKB-EC"/>
</dbReference>
<dbReference type="OrthoDB" id="331948at2759"/>
<gene>
    <name evidence="10" type="ORF">Acr_00g0010000</name>
</gene>
<reference evidence="11" key="1">
    <citation type="submission" date="2019-07" db="EMBL/GenBank/DDBJ databases">
        <title>De Novo Assembly of kiwifruit Actinidia rufa.</title>
        <authorList>
            <person name="Sugita-Konishi S."/>
            <person name="Sato K."/>
            <person name="Mori E."/>
            <person name="Abe Y."/>
            <person name="Kisaki G."/>
            <person name="Hamano K."/>
            <person name="Suezawa K."/>
            <person name="Otani M."/>
            <person name="Fukuda T."/>
            <person name="Manabe T."/>
            <person name="Gomi K."/>
            <person name="Tabuchi M."/>
            <person name="Akimitsu K."/>
            <person name="Kataoka I."/>
        </authorList>
    </citation>
    <scope>NUCLEOTIDE SEQUENCE [LARGE SCALE GENOMIC DNA]</scope>
    <source>
        <strain evidence="11">cv. Fuchu</strain>
    </source>
</reference>
<dbReference type="Proteomes" id="UP000585474">
    <property type="component" value="Unassembled WGS sequence"/>
</dbReference>
<comment type="domain">
    <text evidence="8">The DHHC domain is required for palmitoyltransferase activity.</text>
</comment>
<comment type="catalytic activity">
    <reaction evidence="8">
        <text>L-cysteinyl-[protein] + hexadecanoyl-CoA = S-hexadecanoyl-L-cysteinyl-[protein] + CoA</text>
        <dbReference type="Rhea" id="RHEA:36683"/>
        <dbReference type="Rhea" id="RHEA-COMP:10131"/>
        <dbReference type="Rhea" id="RHEA-COMP:11032"/>
        <dbReference type="ChEBI" id="CHEBI:29950"/>
        <dbReference type="ChEBI" id="CHEBI:57287"/>
        <dbReference type="ChEBI" id="CHEBI:57379"/>
        <dbReference type="ChEBI" id="CHEBI:74151"/>
        <dbReference type="EC" id="2.3.1.225"/>
    </reaction>
</comment>
<evidence type="ECO:0000259" key="9">
    <source>
        <dbReference type="Pfam" id="PF01529"/>
    </source>
</evidence>
<name>A0A7J0D911_9ERIC</name>
<keyword evidence="7 8" id="KW-0012">Acyltransferase</keyword>
<feature type="transmembrane region" description="Helical" evidence="8">
    <location>
        <begin position="109"/>
        <end position="129"/>
    </location>
</feature>
<evidence type="ECO:0000313" key="10">
    <source>
        <dbReference type="EMBL" id="GFS30073.1"/>
    </source>
</evidence>